<comment type="caution">
    <text evidence="1">The sequence shown here is derived from an EMBL/GenBank/DDBJ whole genome shotgun (WGS) entry which is preliminary data.</text>
</comment>
<protein>
    <submittedName>
        <fullName evidence="1">Uncharacterized protein</fullName>
    </submittedName>
</protein>
<dbReference type="AlphaFoldDB" id="A0A3M7QYA1"/>
<name>A0A3M7QYA1_BRAPC</name>
<accession>A0A3M7QYA1</accession>
<gene>
    <name evidence="1" type="ORF">BpHYR1_050980</name>
</gene>
<organism evidence="1 2">
    <name type="scientific">Brachionus plicatilis</name>
    <name type="common">Marine rotifer</name>
    <name type="synonym">Brachionus muelleri</name>
    <dbReference type="NCBI Taxonomy" id="10195"/>
    <lineage>
        <taxon>Eukaryota</taxon>
        <taxon>Metazoa</taxon>
        <taxon>Spiralia</taxon>
        <taxon>Gnathifera</taxon>
        <taxon>Rotifera</taxon>
        <taxon>Eurotatoria</taxon>
        <taxon>Monogononta</taxon>
        <taxon>Pseudotrocha</taxon>
        <taxon>Ploima</taxon>
        <taxon>Brachionidae</taxon>
        <taxon>Brachionus</taxon>
    </lineage>
</organism>
<evidence type="ECO:0000313" key="2">
    <source>
        <dbReference type="Proteomes" id="UP000276133"/>
    </source>
</evidence>
<sequence>MKFWDQVYIFISYRNLNYNQQQTKKNENTKINKLTMTMTQNAWKKKEFNYKFSREANFLKLKIPSKK</sequence>
<dbReference type="EMBL" id="REGN01004836">
    <property type="protein sequence ID" value="RNA15988.1"/>
    <property type="molecule type" value="Genomic_DNA"/>
</dbReference>
<evidence type="ECO:0000313" key="1">
    <source>
        <dbReference type="EMBL" id="RNA15988.1"/>
    </source>
</evidence>
<proteinExistence type="predicted"/>
<dbReference type="Proteomes" id="UP000276133">
    <property type="component" value="Unassembled WGS sequence"/>
</dbReference>
<keyword evidence="2" id="KW-1185">Reference proteome</keyword>
<reference evidence="1 2" key="1">
    <citation type="journal article" date="2018" name="Sci. Rep.">
        <title>Genomic signatures of local adaptation to the degree of environmental predictability in rotifers.</title>
        <authorList>
            <person name="Franch-Gras L."/>
            <person name="Hahn C."/>
            <person name="Garcia-Roger E.M."/>
            <person name="Carmona M.J."/>
            <person name="Serra M."/>
            <person name="Gomez A."/>
        </authorList>
    </citation>
    <scope>NUCLEOTIDE SEQUENCE [LARGE SCALE GENOMIC DNA]</scope>
    <source>
        <strain evidence="1">HYR1</strain>
    </source>
</reference>